<comment type="function">
    <text evidence="5">Involved in chemotaxis. Part of a chemotaxis signal transduction system that modulates chemotaxis in response to various stimuli. Catalyzes the demethylation of specific methylglutamate residues introduced into the chemoreceptors (methyl-accepting chemotaxis proteins or MCP) by CheR. Also mediates the irreversible deamidation of specific glutamine residues to glutamic acid.</text>
</comment>
<dbReference type="EMBL" id="JAUOTP010000012">
    <property type="protein sequence ID" value="MDO6416716.1"/>
    <property type="molecule type" value="Genomic_DNA"/>
</dbReference>
<dbReference type="CDD" id="cd17541">
    <property type="entry name" value="REC_CheB-like"/>
    <property type="match status" value="1"/>
</dbReference>
<feature type="active site" evidence="5 6">
    <location>
        <position position="304"/>
    </location>
</feature>
<feature type="modified residue" description="4-aspartylphosphate" evidence="5 7">
    <location>
        <position position="53"/>
    </location>
</feature>
<dbReference type="Proteomes" id="UP001169764">
    <property type="component" value="Unassembled WGS sequence"/>
</dbReference>
<keyword evidence="3 5" id="KW-0378">Hydrolase</keyword>
<gene>
    <name evidence="5 10" type="primary">cheB</name>
    <name evidence="10" type="ORF">Q4F19_20190</name>
</gene>
<organism evidence="10 11">
    <name type="scientific">Sphingomonas natans</name>
    <dbReference type="NCBI Taxonomy" id="3063330"/>
    <lineage>
        <taxon>Bacteria</taxon>
        <taxon>Pseudomonadati</taxon>
        <taxon>Pseudomonadota</taxon>
        <taxon>Alphaproteobacteria</taxon>
        <taxon>Sphingomonadales</taxon>
        <taxon>Sphingomonadaceae</taxon>
        <taxon>Sphingomonas</taxon>
    </lineage>
</organism>
<reference evidence="10" key="1">
    <citation type="submission" date="2023-07" db="EMBL/GenBank/DDBJ databases">
        <authorList>
            <person name="Kim M."/>
        </authorList>
    </citation>
    <scope>NUCLEOTIDE SEQUENCE</scope>
    <source>
        <strain evidence="10">BIUV-7</strain>
    </source>
</reference>
<dbReference type="GO" id="GO:0008168">
    <property type="term" value="F:methyltransferase activity"/>
    <property type="evidence" value="ECO:0007669"/>
    <property type="project" value="UniProtKB-KW"/>
</dbReference>
<feature type="domain" description="Response regulatory" evidence="8">
    <location>
        <begin position="3"/>
        <end position="119"/>
    </location>
</feature>
<evidence type="ECO:0000256" key="1">
    <source>
        <dbReference type="ARBA" id="ARBA00022490"/>
    </source>
</evidence>
<dbReference type="EC" id="3.5.1.44" evidence="5"/>
<dbReference type="SMART" id="SM00448">
    <property type="entry name" value="REC"/>
    <property type="match status" value="1"/>
</dbReference>
<dbReference type="GO" id="GO:0032259">
    <property type="term" value="P:methylation"/>
    <property type="evidence" value="ECO:0007669"/>
    <property type="project" value="UniProtKB-KW"/>
</dbReference>
<evidence type="ECO:0000313" key="10">
    <source>
        <dbReference type="EMBL" id="MDO6416716.1"/>
    </source>
</evidence>
<dbReference type="PROSITE" id="PS50122">
    <property type="entry name" value="CHEB"/>
    <property type="match status" value="1"/>
</dbReference>
<feature type="active site" evidence="5 6">
    <location>
        <position position="207"/>
    </location>
</feature>
<evidence type="ECO:0000256" key="4">
    <source>
        <dbReference type="ARBA" id="ARBA00048267"/>
    </source>
</evidence>
<keyword evidence="10" id="KW-0489">Methyltransferase</keyword>
<dbReference type="HAMAP" id="MF_00099">
    <property type="entry name" value="CheB_chemtxs"/>
    <property type="match status" value="1"/>
</dbReference>
<evidence type="ECO:0000256" key="2">
    <source>
        <dbReference type="ARBA" id="ARBA00022500"/>
    </source>
</evidence>
<dbReference type="PIRSF" id="PIRSF000876">
    <property type="entry name" value="RR_chemtxs_CheB"/>
    <property type="match status" value="1"/>
</dbReference>
<dbReference type="NCBIfam" id="NF001965">
    <property type="entry name" value="PRK00742.1"/>
    <property type="match status" value="1"/>
</dbReference>
<dbReference type="InterPro" id="IPR011006">
    <property type="entry name" value="CheY-like_superfamily"/>
</dbReference>
<comment type="similarity">
    <text evidence="5">Belongs to the CheB family.</text>
</comment>
<dbReference type="Gene3D" id="3.40.50.2300">
    <property type="match status" value="1"/>
</dbReference>
<evidence type="ECO:0000259" key="9">
    <source>
        <dbReference type="PROSITE" id="PS50122"/>
    </source>
</evidence>
<comment type="PTM">
    <text evidence="5">Phosphorylated by CheA. Phosphorylation of the N-terminal regulatory domain activates the methylesterase activity.</text>
</comment>
<dbReference type="InterPro" id="IPR000673">
    <property type="entry name" value="Sig_transdc_resp-reg_Me-estase"/>
</dbReference>
<evidence type="ECO:0000256" key="6">
    <source>
        <dbReference type="PROSITE-ProRule" id="PRU00050"/>
    </source>
</evidence>
<evidence type="ECO:0000256" key="5">
    <source>
        <dbReference type="HAMAP-Rule" id="MF_00099"/>
    </source>
</evidence>
<evidence type="ECO:0000313" key="11">
    <source>
        <dbReference type="Proteomes" id="UP001169764"/>
    </source>
</evidence>
<comment type="caution">
    <text evidence="10">The sequence shown here is derived from an EMBL/GenBank/DDBJ whole genome shotgun (WGS) entry which is preliminary data.</text>
</comment>
<dbReference type="InterPro" id="IPR035909">
    <property type="entry name" value="CheB_C"/>
</dbReference>
<dbReference type="CDD" id="cd16432">
    <property type="entry name" value="CheB_Rec"/>
    <property type="match status" value="1"/>
</dbReference>
<dbReference type="PROSITE" id="PS50110">
    <property type="entry name" value="RESPONSE_REGULATORY"/>
    <property type="match status" value="1"/>
</dbReference>
<comment type="catalytic activity">
    <reaction evidence="5">
        <text>L-glutaminyl-[protein] + H2O = L-glutamyl-[protein] + NH4(+)</text>
        <dbReference type="Rhea" id="RHEA:16441"/>
        <dbReference type="Rhea" id="RHEA-COMP:10207"/>
        <dbReference type="Rhea" id="RHEA-COMP:10208"/>
        <dbReference type="ChEBI" id="CHEBI:15377"/>
        <dbReference type="ChEBI" id="CHEBI:28938"/>
        <dbReference type="ChEBI" id="CHEBI:29973"/>
        <dbReference type="ChEBI" id="CHEBI:30011"/>
        <dbReference type="EC" id="3.5.1.44"/>
    </reaction>
</comment>
<dbReference type="EC" id="3.1.1.61" evidence="5"/>
<evidence type="ECO:0000256" key="3">
    <source>
        <dbReference type="ARBA" id="ARBA00022801"/>
    </source>
</evidence>
<keyword evidence="1 5" id="KW-0963">Cytoplasm</keyword>
<evidence type="ECO:0000256" key="7">
    <source>
        <dbReference type="PROSITE-ProRule" id="PRU00169"/>
    </source>
</evidence>
<dbReference type="Pfam" id="PF01339">
    <property type="entry name" value="CheB_methylest"/>
    <property type="match status" value="1"/>
</dbReference>
<dbReference type="SUPFAM" id="SSF52172">
    <property type="entry name" value="CheY-like"/>
    <property type="match status" value="1"/>
</dbReference>
<dbReference type="PANTHER" id="PTHR42872">
    <property type="entry name" value="PROTEIN-GLUTAMATE METHYLESTERASE/PROTEIN-GLUTAMINE GLUTAMINASE"/>
    <property type="match status" value="1"/>
</dbReference>
<dbReference type="InterPro" id="IPR001789">
    <property type="entry name" value="Sig_transdc_resp-reg_receiver"/>
</dbReference>
<keyword evidence="11" id="KW-1185">Reference proteome</keyword>
<dbReference type="SUPFAM" id="SSF52738">
    <property type="entry name" value="Methylesterase CheB, C-terminal domain"/>
    <property type="match status" value="1"/>
</dbReference>
<keyword evidence="2 5" id="KW-0145">Chemotaxis</keyword>
<comment type="domain">
    <text evidence="5">Contains a C-terminal catalytic domain, and an N-terminal region which modulates catalytic activity.</text>
</comment>
<proteinExistence type="inferred from homology"/>
<sequence>MTRLLIVDDSPLMRRLLSEIFAAEADFEVAVARSGAEALAQLATFKPDVITLDIHMPGMDGLACLDRIMVERPCPVVMISSLTAEGADETLEAIALGAIDFVAKPRGPVSIEIETIAPALVEKVRAASRARMSRATRLADRVRLRTSAPALGRTRTPASRGAAKPVAAGGSEGLVLVGTSTGGPAALDKLLGQLPADFPWPIVIAQHMPASFTGALARRLDKICALSIVEVARQTPLVAGTAYIGRGDADVLISRRAGALVALAAPSAPELHWHPSVDRLVASAMQYLAPERLIGVLMTGMGADGAQAMAKLAEKGGQTIAEAEESAIVWGMPGALVALGGADHVVPLDAIAARLTGLIGR</sequence>
<name>A0ABT8YEB7_9SPHN</name>
<comment type="subcellular location">
    <subcellularLocation>
        <location evidence="5">Cytoplasm</location>
    </subcellularLocation>
</comment>
<accession>A0ABT8YEB7</accession>
<comment type="catalytic activity">
    <reaction evidence="4 5">
        <text>[protein]-L-glutamate 5-O-methyl ester + H2O = L-glutamyl-[protein] + methanol + H(+)</text>
        <dbReference type="Rhea" id="RHEA:23236"/>
        <dbReference type="Rhea" id="RHEA-COMP:10208"/>
        <dbReference type="Rhea" id="RHEA-COMP:10311"/>
        <dbReference type="ChEBI" id="CHEBI:15377"/>
        <dbReference type="ChEBI" id="CHEBI:15378"/>
        <dbReference type="ChEBI" id="CHEBI:17790"/>
        <dbReference type="ChEBI" id="CHEBI:29973"/>
        <dbReference type="ChEBI" id="CHEBI:82795"/>
        <dbReference type="EC" id="3.1.1.61"/>
    </reaction>
</comment>
<dbReference type="RefSeq" id="WP_303546506.1">
    <property type="nucleotide sequence ID" value="NZ_JAUOTP010000012.1"/>
</dbReference>
<feature type="domain" description="CheB-type methylesterase" evidence="9">
    <location>
        <begin position="168"/>
        <end position="361"/>
    </location>
</feature>
<dbReference type="Gene3D" id="3.40.50.180">
    <property type="entry name" value="Methylesterase CheB, C-terminal domain"/>
    <property type="match status" value="1"/>
</dbReference>
<protein>
    <recommendedName>
        <fullName evidence="5">Protein-glutamate methylesterase/protein-glutamine glutaminase</fullName>
        <ecNumber evidence="5">3.1.1.61</ecNumber>
        <ecNumber evidence="5">3.5.1.44</ecNumber>
    </recommendedName>
</protein>
<dbReference type="PANTHER" id="PTHR42872:SF6">
    <property type="entry name" value="PROTEIN-GLUTAMATE METHYLESTERASE_PROTEIN-GLUTAMINE GLUTAMINASE"/>
    <property type="match status" value="1"/>
</dbReference>
<dbReference type="GO" id="GO:0008984">
    <property type="term" value="F:protein-glutamate methylesterase activity"/>
    <property type="evidence" value="ECO:0007669"/>
    <property type="project" value="UniProtKB-EC"/>
</dbReference>
<feature type="active site" evidence="5 6">
    <location>
        <position position="180"/>
    </location>
</feature>
<keyword evidence="10" id="KW-0808">Transferase</keyword>
<dbReference type="Pfam" id="PF00072">
    <property type="entry name" value="Response_reg"/>
    <property type="match status" value="1"/>
</dbReference>
<evidence type="ECO:0000259" key="8">
    <source>
        <dbReference type="PROSITE" id="PS50110"/>
    </source>
</evidence>
<keyword evidence="5 7" id="KW-0597">Phosphoprotein</keyword>
<dbReference type="InterPro" id="IPR008248">
    <property type="entry name" value="CheB-like"/>
</dbReference>